<protein>
    <submittedName>
        <fullName evidence="1">Uncharacterized protein</fullName>
    </submittedName>
</protein>
<reference evidence="1 2" key="1">
    <citation type="submission" date="2022-05" db="EMBL/GenBank/DDBJ databases">
        <authorList>
            <consortium name="Genoscope - CEA"/>
            <person name="William W."/>
        </authorList>
    </citation>
    <scope>NUCLEOTIDE SEQUENCE [LARGE SCALE GENOMIC DNA]</scope>
</reference>
<keyword evidence="2" id="KW-1185">Reference proteome</keyword>
<name>A0ABN8QJR6_9CNID</name>
<evidence type="ECO:0000313" key="1">
    <source>
        <dbReference type="EMBL" id="CAH3165739.1"/>
    </source>
</evidence>
<dbReference type="Proteomes" id="UP001159405">
    <property type="component" value="Unassembled WGS sequence"/>
</dbReference>
<evidence type="ECO:0000313" key="2">
    <source>
        <dbReference type="Proteomes" id="UP001159405"/>
    </source>
</evidence>
<gene>
    <name evidence="1" type="ORF">PLOB_00007398</name>
</gene>
<organism evidence="1 2">
    <name type="scientific">Porites lobata</name>
    <dbReference type="NCBI Taxonomy" id="104759"/>
    <lineage>
        <taxon>Eukaryota</taxon>
        <taxon>Metazoa</taxon>
        <taxon>Cnidaria</taxon>
        <taxon>Anthozoa</taxon>
        <taxon>Hexacorallia</taxon>
        <taxon>Scleractinia</taxon>
        <taxon>Fungiina</taxon>
        <taxon>Poritidae</taxon>
        <taxon>Porites</taxon>
    </lineage>
</organism>
<dbReference type="EMBL" id="CALNXK010000134">
    <property type="protein sequence ID" value="CAH3165739.1"/>
    <property type="molecule type" value="Genomic_DNA"/>
</dbReference>
<feature type="non-terminal residue" evidence="1">
    <location>
        <position position="1"/>
    </location>
</feature>
<accession>A0ABN8QJR6</accession>
<comment type="caution">
    <text evidence="1">The sequence shown here is derived from an EMBL/GenBank/DDBJ whole genome shotgun (WGS) entry which is preliminary data.</text>
</comment>
<sequence length="99" mass="11461">YTERLGHYFEANGIGEETASDKAKRRACDLIFHLTTMDRDLNEMLETHSSTVQENLDEKEGVKVKIFVEPTERPRHFKARPVAYALREKNENEYGSTCP</sequence>
<proteinExistence type="predicted"/>